<reference evidence="1" key="1">
    <citation type="submission" date="2021-06" db="EMBL/GenBank/DDBJ databases">
        <authorList>
            <person name="Kallberg Y."/>
            <person name="Tangrot J."/>
            <person name="Rosling A."/>
        </authorList>
    </citation>
    <scope>NUCLEOTIDE SEQUENCE</scope>
    <source>
        <strain evidence="1">MA453B</strain>
    </source>
</reference>
<gene>
    <name evidence="1" type="ORF">DERYTH_LOCUS19849</name>
</gene>
<organism evidence="1 2">
    <name type="scientific">Dentiscutata erythropus</name>
    <dbReference type="NCBI Taxonomy" id="1348616"/>
    <lineage>
        <taxon>Eukaryota</taxon>
        <taxon>Fungi</taxon>
        <taxon>Fungi incertae sedis</taxon>
        <taxon>Mucoromycota</taxon>
        <taxon>Glomeromycotina</taxon>
        <taxon>Glomeromycetes</taxon>
        <taxon>Diversisporales</taxon>
        <taxon>Gigasporaceae</taxon>
        <taxon>Dentiscutata</taxon>
    </lineage>
</organism>
<evidence type="ECO:0000313" key="1">
    <source>
        <dbReference type="EMBL" id="CAG8782764.1"/>
    </source>
</evidence>
<protein>
    <submittedName>
        <fullName evidence="1">8255_t:CDS:1</fullName>
    </submittedName>
</protein>
<sequence>VGSTADVLEKIDINEKTKIRLAIEELDGMLKKDNNQMDKGVRVLKQRQPYVRKQLGYGLENLDGNIKNEERISM</sequence>
<comment type="caution">
    <text evidence="1">The sequence shown here is derived from an EMBL/GenBank/DDBJ whole genome shotgun (WGS) entry which is preliminary data.</text>
</comment>
<dbReference type="EMBL" id="CAJVPY010022413">
    <property type="protein sequence ID" value="CAG8782764.1"/>
    <property type="molecule type" value="Genomic_DNA"/>
</dbReference>
<proteinExistence type="predicted"/>
<accession>A0A9N9JIK2</accession>
<feature type="non-terminal residue" evidence="1">
    <location>
        <position position="1"/>
    </location>
</feature>
<name>A0A9N9JIK2_9GLOM</name>
<dbReference type="Proteomes" id="UP000789405">
    <property type="component" value="Unassembled WGS sequence"/>
</dbReference>
<dbReference type="AlphaFoldDB" id="A0A9N9JIK2"/>
<dbReference type="OrthoDB" id="2445967at2759"/>
<keyword evidence="2" id="KW-1185">Reference proteome</keyword>
<evidence type="ECO:0000313" key="2">
    <source>
        <dbReference type="Proteomes" id="UP000789405"/>
    </source>
</evidence>